<evidence type="ECO:0000256" key="1">
    <source>
        <dbReference type="SAM" id="Phobius"/>
    </source>
</evidence>
<gene>
    <name evidence="2" type="ORF">Cvel_7926</name>
</gene>
<dbReference type="EMBL" id="CDMZ01003468">
    <property type="protein sequence ID" value="CEM46485.1"/>
    <property type="molecule type" value="Genomic_DNA"/>
</dbReference>
<dbReference type="AlphaFoldDB" id="A0A0G4HQE9"/>
<dbReference type="VEuPathDB" id="CryptoDB:Cvel_7926"/>
<protein>
    <submittedName>
        <fullName evidence="2">Uncharacterized protein</fullName>
    </submittedName>
</protein>
<reference evidence="2" key="1">
    <citation type="submission" date="2014-11" db="EMBL/GenBank/DDBJ databases">
        <authorList>
            <person name="Otto D Thomas"/>
            <person name="Naeem Raeece"/>
        </authorList>
    </citation>
    <scope>NUCLEOTIDE SEQUENCE</scope>
</reference>
<keyword evidence="1" id="KW-1133">Transmembrane helix</keyword>
<sequence length="191" mass="20786">MVTGSTLFIVGTIGIYLAVFIWATTTRDSSKCTNISSQPSSCMYKKEDQKDNAEKYIKANFGYATPETSPPAETDSVVDTIWNYYSCYNNPSTELAPTSQIGLDSDISPISEENMLTNNLCRMMGCSSKQCLLIESSCDTSTATKKDFVKAECVTPTFRSAMPVIPFSLGGFICVVGITCIVLSLLCFKDG</sequence>
<feature type="transmembrane region" description="Helical" evidence="1">
    <location>
        <begin position="164"/>
        <end position="188"/>
    </location>
</feature>
<name>A0A0G4HQE9_9ALVE</name>
<keyword evidence="1" id="KW-0472">Membrane</keyword>
<feature type="transmembrane region" description="Helical" evidence="1">
    <location>
        <begin position="7"/>
        <end position="25"/>
    </location>
</feature>
<organism evidence="2">
    <name type="scientific">Chromera velia CCMP2878</name>
    <dbReference type="NCBI Taxonomy" id="1169474"/>
    <lineage>
        <taxon>Eukaryota</taxon>
        <taxon>Sar</taxon>
        <taxon>Alveolata</taxon>
        <taxon>Colpodellida</taxon>
        <taxon>Chromeraceae</taxon>
        <taxon>Chromera</taxon>
    </lineage>
</organism>
<keyword evidence="1" id="KW-0812">Transmembrane</keyword>
<evidence type="ECO:0000313" key="2">
    <source>
        <dbReference type="EMBL" id="CEM46485.1"/>
    </source>
</evidence>
<accession>A0A0G4HQE9</accession>
<dbReference type="PhylomeDB" id="A0A0G4HQE9"/>
<proteinExistence type="predicted"/>